<gene>
    <name evidence="1" type="ORF">OVA965_LOCUS39581</name>
    <name evidence="2" type="ORF">TMI583_LOCUS40908</name>
</gene>
<name>A0A8S2FTA9_9BILA</name>
<evidence type="ECO:0000313" key="1">
    <source>
        <dbReference type="EMBL" id="CAF1556580.1"/>
    </source>
</evidence>
<dbReference type="AlphaFoldDB" id="A0A8S2FTA9"/>
<dbReference type="InterPro" id="IPR009057">
    <property type="entry name" value="Homeodomain-like_sf"/>
</dbReference>
<accession>A0A8S2FTA9</accession>
<dbReference type="EMBL" id="CAJOBA010063777">
    <property type="protein sequence ID" value="CAF4347617.1"/>
    <property type="molecule type" value="Genomic_DNA"/>
</dbReference>
<dbReference type="Proteomes" id="UP000682733">
    <property type="component" value="Unassembled WGS sequence"/>
</dbReference>
<proteinExistence type="predicted"/>
<organism evidence="1 3">
    <name type="scientific">Didymodactylos carnosus</name>
    <dbReference type="NCBI Taxonomy" id="1234261"/>
    <lineage>
        <taxon>Eukaryota</taxon>
        <taxon>Metazoa</taxon>
        <taxon>Spiralia</taxon>
        <taxon>Gnathifera</taxon>
        <taxon>Rotifera</taxon>
        <taxon>Eurotatoria</taxon>
        <taxon>Bdelloidea</taxon>
        <taxon>Philodinida</taxon>
        <taxon>Philodinidae</taxon>
        <taxon>Didymodactylos</taxon>
    </lineage>
</organism>
<evidence type="ECO:0000313" key="2">
    <source>
        <dbReference type="EMBL" id="CAF4347617.1"/>
    </source>
</evidence>
<dbReference type="EMBL" id="CAJNOK010041231">
    <property type="protein sequence ID" value="CAF1556580.1"/>
    <property type="molecule type" value="Genomic_DNA"/>
</dbReference>
<dbReference type="SUPFAM" id="SSF46689">
    <property type="entry name" value="Homeodomain-like"/>
    <property type="match status" value="1"/>
</dbReference>
<evidence type="ECO:0000313" key="3">
    <source>
        <dbReference type="Proteomes" id="UP000677228"/>
    </source>
</evidence>
<protein>
    <submittedName>
        <fullName evidence="1">Uncharacterized protein</fullName>
    </submittedName>
</protein>
<comment type="caution">
    <text evidence="1">The sequence shown here is derived from an EMBL/GenBank/DDBJ whole genome shotgun (WGS) entry which is preliminary data.</text>
</comment>
<dbReference type="Proteomes" id="UP000677228">
    <property type="component" value="Unassembled WGS sequence"/>
</dbReference>
<reference evidence="1" key="1">
    <citation type="submission" date="2021-02" db="EMBL/GenBank/DDBJ databases">
        <authorList>
            <person name="Nowell W R."/>
        </authorList>
    </citation>
    <scope>NUCLEOTIDE SEQUENCE</scope>
</reference>
<sequence length="134" mass="15593">MHKIRRERTYLKRNGSLLPSNNEKIVLTSGQLENLITRVRINQMEEDGFSRKQIEKRLNCNHNTIIKWGKILVTDSKVFLLSDGRNPKHHGRWVFDSEELDLWEVDKYSKGLHVYGGMTSKGLSQLVFINGIID</sequence>